<name>A0ABS2NRX9_9FIRM</name>
<evidence type="ECO:0000313" key="1">
    <source>
        <dbReference type="EMBL" id="MBM7615324.1"/>
    </source>
</evidence>
<protein>
    <recommendedName>
        <fullName evidence="3">YxeA family protein</fullName>
    </recommendedName>
</protein>
<sequence length="128" mass="14694">MVVIMNHKTKAMIWLSIVLLILLVSKSLWLDPVKGLEGELLKYKDYAQSTAPLKTGALIWDSTIFTYEVVSVKQTTEEGSTKIKYQDQKGEWHEEELQGEYTAKVRSYIFRIFPVRDIRIKGGVNDGK</sequence>
<organism evidence="1 2">
    <name type="scientific">Alkaliphilus hydrothermalis</name>
    <dbReference type="NCBI Taxonomy" id="1482730"/>
    <lineage>
        <taxon>Bacteria</taxon>
        <taxon>Bacillati</taxon>
        <taxon>Bacillota</taxon>
        <taxon>Clostridia</taxon>
        <taxon>Peptostreptococcales</taxon>
        <taxon>Natronincolaceae</taxon>
        <taxon>Alkaliphilus</taxon>
    </lineage>
</organism>
<dbReference type="Proteomes" id="UP001314796">
    <property type="component" value="Unassembled WGS sequence"/>
</dbReference>
<evidence type="ECO:0000313" key="2">
    <source>
        <dbReference type="Proteomes" id="UP001314796"/>
    </source>
</evidence>
<comment type="caution">
    <text evidence="1">The sequence shown here is derived from an EMBL/GenBank/DDBJ whole genome shotgun (WGS) entry which is preliminary data.</text>
</comment>
<dbReference type="EMBL" id="JAFBEE010000011">
    <property type="protein sequence ID" value="MBM7615324.1"/>
    <property type="molecule type" value="Genomic_DNA"/>
</dbReference>
<evidence type="ECO:0008006" key="3">
    <source>
        <dbReference type="Google" id="ProtNLM"/>
    </source>
</evidence>
<reference evidence="1 2" key="1">
    <citation type="submission" date="2021-01" db="EMBL/GenBank/DDBJ databases">
        <title>Genomic Encyclopedia of Type Strains, Phase IV (KMG-IV): sequencing the most valuable type-strain genomes for metagenomic binning, comparative biology and taxonomic classification.</title>
        <authorList>
            <person name="Goeker M."/>
        </authorList>
    </citation>
    <scope>NUCLEOTIDE SEQUENCE [LARGE SCALE GENOMIC DNA]</scope>
    <source>
        <strain evidence="1 2">DSM 25890</strain>
    </source>
</reference>
<gene>
    <name evidence="1" type="ORF">JOC73_001893</name>
</gene>
<keyword evidence="2" id="KW-1185">Reference proteome</keyword>
<accession>A0ABS2NRX9</accession>
<proteinExistence type="predicted"/>